<protein>
    <submittedName>
        <fullName evidence="3 4">Sterol-4-alpha-carboxylate 3-dehydrogenase, decarboxylating isoform X1</fullName>
    </submittedName>
</protein>
<dbReference type="SUPFAM" id="SSF48592">
    <property type="entry name" value="GroEL equatorial domain-like"/>
    <property type="match status" value="1"/>
</dbReference>
<dbReference type="GO" id="GO:0051131">
    <property type="term" value="P:chaperone-mediated protein complex assembly"/>
    <property type="evidence" value="ECO:0007669"/>
    <property type="project" value="InterPro"/>
</dbReference>
<evidence type="ECO:0000256" key="1">
    <source>
        <dbReference type="SAM" id="MobiDB-lite"/>
    </source>
</evidence>
<reference evidence="3 4" key="1">
    <citation type="submission" date="2025-04" db="UniProtKB">
        <authorList>
            <consortium name="RefSeq"/>
        </authorList>
    </citation>
    <scope>IDENTIFICATION</scope>
    <source>
        <tissue evidence="3 4">Sperm</tissue>
    </source>
</reference>
<dbReference type="AlphaFoldDB" id="A0AAJ7T7G3"/>
<evidence type="ECO:0000313" key="2">
    <source>
        <dbReference type="Proteomes" id="UP001318040"/>
    </source>
</evidence>
<feature type="region of interest" description="Disordered" evidence="1">
    <location>
        <begin position="411"/>
        <end position="449"/>
    </location>
</feature>
<dbReference type="CTD" id="50814"/>
<organism evidence="2 4">
    <name type="scientific">Petromyzon marinus</name>
    <name type="common">Sea lamprey</name>
    <dbReference type="NCBI Taxonomy" id="7757"/>
    <lineage>
        <taxon>Eukaryota</taxon>
        <taxon>Metazoa</taxon>
        <taxon>Chordata</taxon>
        <taxon>Craniata</taxon>
        <taxon>Vertebrata</taxon>
        <taxon>Cyclostomata</taxon>
        <taxon>Hyperoartia</taxon>
        <taxon>Petromyzontiformes</taxon>
        <taxon>Petromyzontidae</taxon>
        <taxon>Petromyzon</taxon>
    </lineage>
</organism>
<evidence type="ECO:0000313" key="4">
    <source>
        <dbReference type="RefSeq" id="XP_032811548.1"/>
    </source>
</evidence>
<dbReference type="RefSeq" id="XP_032811549.1">
    <property type="nucleotide sequence ID" value="XM_032955658.1"/>
</dbReference>
<sequence length="799" mass="84319">MATRNRAGPPPASERLPDLRSPPVGGALRELLAVTSHFHSLLGPVKALKFVREGHGPECALVGSGFELLRTLGPARSPAGQLLEGAVRGQQVGHGCGGTSVAVLAGEWGRALARCVKESAVPLPEVTRTAVEAIDECARAVMMLTFPIAPPRFIDSDDDDDDNDDNDDEEAGSSLATEDLWRLSCDGSTAAPNPGSSARWDQAALCVSNSRVAAQPRRLLSRHFHSTSAKPRGAYGSIRSSCGEDHGRCPNAGESVPSEDVTKTHVLPRRPSTRSSKDSTRSEVPITVCGVGRLAWGLSHGQEREMGLAWDTYLVQIRARHGLALRLEFDLRCIVTVLTPGWSEDASRVVDGYLTSVPATDAAVARSLSGRPLGALLFGGDLTAGHRHPGFQGLERGQVVFWCGMDREQSGFSTPGSHPGASKPYEPRQPGSTNYGSQPAPDATSPWQAEEQDAWLEETALALSGTRARLVLARGEICPQLAERGTNLGIIFLPRVPAAVLRAVSQASSAKILTYPCQAGASHAATLSLELIDEELEAAVPTARRAGASRSSDGGTRVIVKTAAVQSVVLCGRVPCRLPVMESRFWACARRLSGAINDGQVLPGAGVSELHCVRLLQDMASRAQSSALGSGADAAASQVHRLNSRPEGDAQPECGGGGGAWWCGESHRHHPAVLQALADGWRRYLVIAMYNTGCYRSQWEAAAVVSTVEARGEVGPVIPGVGGPKEVEGGGGEGVTGPVYDGAAAKVGTWQAALDVVLLVLQADAEVVSGVGHSRWGHSDDDNDCEISTKEVMTPQLRR</sequence>
<dbReference type="KEGG" id="pmrn:116943042"/>
<dbReference type="GO" id="GO:0045494">
    <property type="term" value="P:photoreceptor cell maintenance"/>
    <property type="evidence" value="ECO:0007669"/>
    <property type="project" value="TreeGrafter"/>
</dbReference>
<dbReference type="PANTHER" id="PTHR46883">
    <property type="entry name" value="BARDET-BIEDL SYNDROME 12 PROTEIN"/>
    <property type="match status" value="1"/>
</dbReference>
<name>A0AAJ7T7G3_PETMA</name>
<evidence type="ECO:0000313" key="5">
    <source>
        <dbReference type="RefSeq" id="XP_032811549.1"/>
    </source>
</evidence>
<accession>A0AAJ7T7G3</accession>
<keyword evidence="2" id="KW-1185">Reference proteome</keyword>
<dbReference type="RefSeq" id="XP_032811548.1">
    <property type="nucleotide sequence ID" value="XM_032955657.1"/>
</dbReference>
<feature type="compositionally biased region" description="Acidic residues" evidence="1">
    <location>
        <begin position="156"/>
        <end position="171"/>
    </location>
</feature>
<feature type="region of interest" description="Disordered" evidence="1">
    <location>
        <begin position="152"/>
        <end position="178"/>
    </location>
</feature>
<feature type="region of interest" description="Disordered" evidence="1">
    <location>
        <begin position="223"/>
        <end position="282"/>
    </location>
</feature>
<feature type="region of interest" description="Disordered" evidence="1">
    <location>
        <begin position="1"/>
        <end position="21"/>
    </location>
</feature>
<dbReference type="InterPro" id="IPR027413">
    <property type="entry name" value="GROEL-like_equatorial_sf"/>
</dbReference>
<gene>
    <name evidence="3 4 5" type="primary">NSDHL</name>
</gene>
<proteinExistence type="predicted"/>
<evidence type="ECO:0000313" key="3">
    <source>
        <dbReference type="RefSeq" id="XP_032811546.1"/>
    </source>
</evidence>
<dbReference type="InterPro" id="IPR042984">
    <property type="entry name" value="BBS12"/>
</dbReference>
<dbReference type="RefSeq" id="XP_032811546.1">
    <property type="nucleotide sequence ID" value="XM_032955655.1"/>
</dbReference>
<dbReference type="PANTHER" id="PTHR46883:SF1">
    <property type="entry name" value="BARDET-BIEDL SYNDROME 12 PROTEIN"/>
    <property type="match status" value="1"/>
</dbReference>
<dbReference type="Proteomes" id="UP001318040">
    <property type="component" value="Chromosome 16"/>
</dbReference>